<protein>
    <recommendedName>
        <fullName evidence="2">DUF885 domain-containing protein</fullName>
    </recommendedName>
</protein>
<dbReference type="EMBL" id="UINC01001740">
    <property type="protein sequence ID" value="SUZ87799.1"/>
    <property type="molecule type" value="Genomic_DNA"/>
</dbReference>
<evidence type="ECO:0008006" key="2">
    <source>
        <dbReference type="Google" id="ProtNLM"/>
    </source>
</evidence>
<dbReference type="AlphaFoldDB" id="A0A381RAD6"/>
<organism evidence="1">
    <name type="scientific">marine metagenome</name>
    <dbReference type="NCBI Taxonomy" id="408172"/>
    <lineage>
        <taxon>unclassified sequences</taxon>
        <taxon>metagenomes</taxon>
        <taxon>ecological metagenomes</taxon>
    </lineage>
</organism>
<sequence>MIAALTVMMARAQPEVTMNTLAERYVKLVLSMGPHDPDYVDAYYGPARWRSAADSQARSLSQIGHDVDLLLGDLGRTPIVPSDDELPRLRHEYLRQQLEALRARLRMLEGHTLTFDEESRALYDAVAPTHPESYFQDTLAELERVLPGDGSLTSRYGVFRSEFVIPPDRLDRVFTAAITECRQRTLAHVELPANESFTVEYVTDKSWSGYNWYRGDFTSLIQVNTDLPIYIDRAIDLACHEGYPGHHVYNVLLEQHLVRDRGWPEFSVYALFSPQSLIAEGTANYGIDVAFPAGDRSAFERNVLFPAAALDGSRVEEYYAVQSLVTQLDYAGNEAARRYLNGTMDRVSTADWLTRYAMMTPERAEQRVRFFDQYRSYVINYNLGKDLVASFVERRGGRQGANRWDTFLELLASPRLPSGLGQ</sequence>
<name>A0A381RAD6_9ZZZZ</name>
<reference evidence="1" key="1">
    <citation type="submission" date="2018-05" db="EMBL/GenBank/DDBJ databases">
        <authorList>
            <person name="Lanie J.A."/>
            <person name="Ng W.-L."/>
            <person name="Kazmierczak K.M."/>
            <person name="Andrzejewski T.M."/>
            <person name="Davidsen T.M."/>
            <person name="Wayne K.J."/>
            <person name="Tettelin H."/>
            <person name="Glass J.I."/>
            <person name="Rusch D."/>
            <person name="Podicherti R."/>
            <person name="Tsui H.-C.T."/>
            <person name="Winkler M.E."/>
        </authorList>
    </citation>
    <scope>NUCLEOTIDE SEQUENCE</scope>
</reference>
<proteinExistence type="predicted"/>
<accession>A0A381RAD6</accession>
<evidence type="ECO:0000313" key="1">
    <source>
        <dbReference type="EMBL" id="SUZ87799.1"/>
    </source>
</evidence>
<gene>
    <name evidence="1" type="ORF">METZ01_LOCUS40653</name>
</gene>